<reference evidence="1" key="1">
    <citation type="submission" date="2020-07" db="EMBL/GenBank/DDBJ databases">
        <authorList>
            <person name="Camacho E."/>
        </authorList>
    </citation>
    <scope>NUCLEOTIDE SEQUENCE</scope>
    <source>
        <strain evidence="1">MPO218</strain>
    </source>
</reference>
<dbReference type="Proteomes" id="UP000664914">
    <property type="component" value="Chromosome"/>
</dbReference>
<sequence length="99" mass="10707">MNHRPAGGIEIFPATAGWATDEDGIRVQGRSAEGPFTVLITRAGLAALVGRDRCELSAPMAWTLFERFSAKIAALIEREHAARPASSIRIDYADVERVG</sequence>
<evidence type="ECO:0000313" key="2">
    <source>
        <dbReference type="Proteomes" id="UP000664914"/>
    </source>
</evidence>
<name>A0A975D895_9SPHN</name>
<organism evidence="1 2">
    <name type="scientific">Rhizorhabdus wittichii</name>
    <dbReference type="NCBI Taxonomy" id="160791"/>
    <lineage>
        <taxon>Bacteria</taxon>
        <taxon>Pseudomonadati</taxon>
        <taxon>Pseudomonadota</taxon>
        <taxon>Alphaproteobacteria</taxon>
        <taxon>Sphingomonadales</taxon>
        <taxon>Sphingomonadaceae</taxon>
        <taxon>Rhizorhabdus</taxon>
    </lineage>
</organism>
<protein>
    <recommendedName>
        <fullName evidence="3">DUF1488 family protein</fullName>
    </recommendedName>
</protein>
<evidence type="ECO:0008006" key="3">
    <source>
        <dbReference type="Google" id="ProtNLM"/>
    </source>
</evidence>
<accession>A0A975D895</accession>
<gene>
    <name evidence="1" type="ORF">HRJ34_11355</name>
</gene>
<evidence type="ECO:0000313" key="1">
    <source>
        <dbReference type="EMBL" id="QTH24549.1"/>
    </source>
</evidence>
<dbReference type="AlphaFoldDB" id="A0A975D895"/>
<dbReference type="EMBL" id="CP059319">
    <property type="protein sequence ID" value="QTH24549.1"/>
    <property type="molecule type" value="Genomic_DNA"/>
</dbReference>
<reference evidence="1" key="2">
    <citation type="submission" date="2021-04" db="EMBL/GenBank/DDBJ databases">
        <title>Isolation and genomic analysis of the ibuprofen-degrading bacterium Sphingomonas strain MPO218.</title>
        <authorList>
            <person name="Aulestia M."/>
            <person name="Flores A."/>
            <person name="Mangas E.L."/>
            <person name="Perez-Pulido A.J."/>
            <person name="Santero E."/>
            <person name="Camacho E.M."/>
        </authorList>
    </citation>
    <scope>NUCLEOTIDE SEQUENCE</scope>
    <source>
        <strain evidence="1">MPO218</strain>
    </source>
</reference>
<proteinExistence type="predicted"/>